<keyword evidence="6" id="KW-0326">Glycosidase</keyword>
<keyword evidence="5 6" id="KW-0378">Hydrolase</keyword>
<evidence type="ECO:0000256" key="1">
    <source>
        <dbReference type="ARBA" id="ARBA00001013"/>
    </source>
</evidence>
<name>A0A0C2G182_9BILA</name>
<keyword evidence="4" id="KW-0732">Signal</keyword>
<evidence type="ECO:0000256" key="4">
    <source>
        <dbReference type="ARBA" id="ARBA00022729"/>
    </source>
</evidence>
<dbReference type="Gene3D" id="3.20.20.80">
    <property type="entry name" value="Glycosidases"/>
    <property type="match status" value="1"/>
</dbReference>
<comment type="similarity">
    <text evidence="2 6">Belongs to the glycosyl hydrolase 30 family.</text>
</comment>
<evidence type="ECO:0000313" key="8">
    <source>
        <dbReference type="EMBL" id="KIH52664.1"/>
    </source>
</evidence>
<keyword evidence="6" id="KW-0746">Sphingolipid metabolism</keyword>
<evidence type="ECO:0000313" key="9">
    <source>
        <dbReference type="Proteomes" id="UP000054047"/>
    </source>
</evidence>
<organism evidence="8 9">
    <name type="scientific">Ancylostoma duodenale</name>
    <dbReference type="NCBI Taxonomy" id="51022"/>
    <lineage>
        <taxon>Eukaryota</taxon>
        <taxon>Metazoa</taxon>
        <taxon>Ecdysozoa</taxon>
        <taxon>Nematoda</taxon>
        <taxon>Chromadorea</taxon>
        <taxon>Rhabditida</taxon>
        <taxon>Rhabditina</taxon>
        <taxon>Rhabditomorpha</taxon>
        <taxon>Strongyloidea</taxon>
        <taxon>Ancylostomatidae</taxon>
        <taxon>Ancylostomatinae</taxon>
        <taxon>Ancylostoma</taxon>
    </lineage>
</organism>
<dbReference type="EMBL" id="KN743076">
    <property type="protein sequence ID" value="KIH52664.1"/>
    <property type="molecule type" value="Genomic_DNA"/>
</dbReference>
<feature type="domain" description="Glycosyl hydrolase family 30 TIM-barrel" evidence="7">
    <location>
        <begin position="3"/>
        <end position="69"/>
    </location>
</feature>
<dbReference type="Proteomes" id="UP000054047">
    <property type="component" value="Unassembled WGS sequence"/>
</dbReference>
<dbReference type="PANTHER" id="PTHR11069:SF23">
    <property type="entry name" value="LYSOSOMAL ACID GLUCOSYLCERAMIDASE"/>
    <property type="match status" value="1"/>
</dbReference>
<gene>
    <name evidence="8" type="ORF">ANCDUO_17232</name>
</gene>
<keyword evidence="9" id="KW-1185">Reference proteome</keyword>
<evidence type="ECO:0000256" key="3">
    <source>
        <dbReference type="ARBA" id="ARBA00012658"/>
    </source>
</evidence>
<evidence type="ECO:0000256" key="5">
    <source>
        <dbReference type="ARBA" id="ARBA00022801"/>
    </source>
</evidence>
<dbReference type="AlphaFoldDB" id="A0A0C2G182"/>
<evidence type="ECO:0000259" key="7">
    <source>
        <dbReference type="Pfam" id="PF02055"/>
    </source>
</evidence>
<dbReference type="SUPFAM" id="SSF51445">
    <property type="entry name" value="(Trans)glycosidases"/>
    <property type="match status" value="1"/>
</dbReference>
<keyword evidence="6" id="KW-0443">Lipid metabolism</keyword>
<accession>A0A0C2G182</accession>
<protein>
    <recommendedName>
        <fullName evidence="3 6">Glucosylceramidase</fullName>
        <ecNumber evidence="3 6">3.2.1.45</ecNumber>
    </recommendedName>
</protein>
<dbReference type="PANTHER" id="PTHR11069">
    <property type="entry name" value="GLUCOSYLCERAMIDASE"/>
    <property type="match status" value="1"/>
</dbReference>
<evidence type="ECO:0000256" key="6">
    <source>
        <dbReference type="RuleBase" id="RU361188"/>
    </source>
</evidence>
<proteinExistence type="inferred from homology"/>
<dbReference type="GO" id="GO:0006680">
    <property type="term" value="P:glucosylceramide catabolic process"/>
    <property type="evidence" value="ECO:0007669"/>
    <property type="project" value="TreeGrafter"/>
</dbReference>
<sequence>MAALRPGTRQKLMESYFGKNGIEYNLARVPIASTDFSTREYSYSEVPGDMKMSRFALAPEDFKYKVIVINW</sequence>
<dbReference type="InterPro" id="IPR001139">
    <property type="entry name" value="Glyco_hydro_30"/>
</dbReference>
<evidence type="ECO:0000256" key="2">
    <source>
        <dbReference type="ARBA" id="ARBA00005382"/>
    </source>
</evidence>
<dbReference type="GO" id="GO:0016020">
    <property type="term" value="C:membrane"/>
    <property type="evidence" value="ECO:0007669"/>
    <property type="project" value="GOC"/>
</dbReference>
<comment type="catalytic activity">
    <reaction evidence="1">
        <text>a beta-D-glucosyl-(1&lt;-&gt;1')-N-acylsphing-4-enine + H2O = an N-acylsphing-4-enine + D-glucose</text>
        <dbReference type="Rhea" id="RHEA:13269"/>
        <dbReference type="ChEBI" id="CHEBI:4167"/>
        <dbReference type="ChEBI" id="CHEBI:15377"/>
        <dbReference type="ChEBI" id="CHEBI:22801"/>
        <dbReference type="ChEBI" id="CHEBI:52639"/>
        <dbReference type="EC" id="3.2.1.45"/>
    </reaction>
    <physiologicalReaction direction="left-to-right" evidence="1">
        <dbReference type="Rhea" id="RHEA:13270"/>
    </physiologicalReaction>
</comment>
<dbReference type="InterPro" id="IPR017853">
    <property type="entry name" value="GH"/>
</dbReference>
<dbReference type="InterPro" id="IPR033453">
    <property type="entry name" value="Glyco_hydro_30_TIM-barrel"/>
</dbReference>
<dbReference type="OrthoDB" id="5864414at2759"/>
<dbReference type="GO" id="GO:0004348">
    <property type="term" value="F:glucosylceramidase activity"/>
    <property type="evidence" value="ECO:0007669"/>
    <property type="project" value="UniProtKB-EC"/>
</dbReference>
<dbReference type="Pfam" id="PF02055">
    <property type="entry name" value="Glyco_hydro_30"/>
    <property type="match status" value="1"/>
</dbReference>
<dbReference type="PRINTS" id="PR00843">
    <property type="entry name" value="GLHYDRLASE30"/>
</dbReference>
<reference evidence="8 9" key="1">
    <citation type="submission" date="2013-12" db="EMBL/GenBank/DDBJ databases">
        <title>Draft genome of the parsitic nematode Ancylostoma duodenale.</title>
        <authorList>
            <person name="Mitreva M."/>
        </authorList>
    </citation>
    <scope>NUCLEOTIDE SEQUENCE [LARGE SCALE GENOMIC DNA]</scope>
    <source>
        <strain evidence="8 9">Zhejiang</strain>
    </source>
</reference>
<dbReference type="EC" id="3.2.1.45" evidence="3 6"/>